<dbReference type="InterPro" id="IPR019139">
    <property type="entry name" value="LRRFIP1/2"/>
</dbReference>
<dbReference type="OrthoDB" id="10028421at2759"/>
<evidence type="ECO:0000313" key="6">
    <source>
        <dbReference type="Proteomes" id="UP000678393"/>
    </source>
</evidence>
<protein>
    <submittedName>
        <fullName evidence="5">Uncharacterized protein</fullName>
    </submittedName>
</protein>
<feature type="compositionally biased region" description="Basic and acidic residues" evidence="4">
    <location>
        <begin position="922"/>
        <end position="937"/>
    </location>
</feature>
<dbReference type="Proteomes" id="UP000678393">
    <property type="component" value="Unassembled WGS sequence"/>
</dbReference>
<dbReference type="EMBL" id="CAJHNH020006667">
    <property type="protein sequence ID" value="CAG5133963.1"/>
    <property type="molecule type" value="Genomic_DNA"/>
</dbReference>
<feature type="region of interest" description="Disordered" evidence="4">
    <location>
        <begin position="595"/>
        <end position="743"/>
    </location>
</feature>
<accession>A0A8S3ZWG2</accession>
<evidence type="ECO:0000256" key="2">
    <source>
        <dbReference type="ARBA" id="ARBA00023054"/>
    </source>
</evidence>
<feature type="compositionally biased region" description="Acidic residues" evidence="4">
    <location>
        <begin position="728"/>
        <end position="737"/>
    </location>
</feature>
<dbReference type="PANTHER" id="PTHR19212:SF5">
    <property type="entry name" value="LEUCINE-RICH REPEAT FLIGHTLESS-INTERACTING PROTEIN 1"/>
    <property type="match status" value="1"/>
</dbReference>
<comment type="caution">
    <text evidence="5">The sequence shown here is derived from an EMBL/GenBank/DDBJ whole genome shotgun (WGS) entry which is preliminary data.</text>
</comment>
<proteinExistence type="inferred from homology"/>
<feature type="compositionally biased region" description="Basic residues" evidence="4">
    <location>
        <begin position="827"/>
        <end position="838"/>
    </location>
</feature>
<feature type="compositionally biased region" description="Basic and acidic residues" evidence="4">
    <location>
        <begin position="815"/>
        <end position="824"/>
    </location>
</feature>
<sequence>MSSQSSGRQRINMEEYSAEEEALSIISEAADIRLAAKKAFMVEAKEIRSKEMEKQQKESGSEQDDICNDSTHDAAAVKTDVGELEKKYKTAMVNSAQLNNENQSLVYQVELLKDQMEELDEAHTELQRHYKEKCRESDFQKRDLQSLGKDLNVLKQQLEITSKLLAESGLIILVNEKGEPVLEKSSQVKLSNNNTVFLGNVALASTESHSLLKKTEEKTCDTAAVAAKKSADSVQVSNSVDEVDGSAFAKVSDDSKDGADRITLNDSSIAIASTPVSCENEVVNVGLTQGVEGDRISLGSKSLVTQSDIDSECQDTDNSSLIVGNSVGAHEASSRLEAEPDNVLAEDDVDEFFDAVSTPSPSSKTVSYDEPGVYDQNELTSEGSSVDPEIRIKEAPSHTSTELRQSITLDNVTETESSTDVIDESEAHVDEENIPGAECNTDITNQNKNVDSSKEIIEVKEEQTVLLETSDSNQTEIGDFPNEKPASADNLVEEAIPEDKPGEEGNLGTGVIHINKDSQEVFCDILQDVVPVDAVASPEEEVMDEQNKSDITQPLSCEVPDSTAVNLESNVCVPCLSEETPQVSADRQDIDVTAEEKGDTESDTLSAEGASDVNDTQDVGQEASIDESLVYDSQNISSEKGNEEPNVPGTTEILPHDAFEKPDTENKTDTEADIGEQSSKSILNTETENKDEENLVCNDIIETGDSRVASLEEEDASCSIEHTNNNTEENECEDDTDFPVKDSSKLAVRTTSVGGSEASEGAVVDDYDLDDIDDVLSTDAPSHSGADLNTAPSSEAVATEPLVHENKSNANSPGKIDEDKEGGAKAKGSKKSKKTGKKSHSEKAEKSKSGEKESKDKAEKTKSKEKPEKSRSSKKESSHEKKTEKSKNKKDVAQDNRSESVSGEEDKHSIAESQTSLEPDDLERALDKQMLESEKLKSPKKSTKKLSIFKKVFK</sequence>
<feature type="coiled-coil region" evidence="3">
    <location>
        <begin position="81"/>
        <end position="136"/>
    </location>
</feature>
<feature type="compositionally biased region" description="Basic residues" evidence="4">
    <location>
        <begin position="938"/>
        <end position="954"/>
    </location>
</feature>
<name>A0A8S3ZWG2_9EUPU</name>
<dbReference type="Gene3D" id="1.20.5.4090">
    <property type="match status" value="1"/>
</dbReference>
<feature type="region of interest" description="Disordered" evidence="4">
    <location>
        <begin position="773"/>
        <end position="954"/>
    </location>
</feature>
<keyword evidence="2 3" id="KW-0175">Coiled coil</keyword>
<feature type="compositionally biased region" description="Basic and acidic residues" evidence="4">
    <location>
        <begin position="48"/>
        <end position="60"/>
    </location>
</feature>
<comment type="similarity">
    <text evidence="1">Belongs to the LRRFIP family.</text>
</comment>
<gene>
    <name evidence="5" type="ORF">CUNI_LOCUS19521</name>
</gene>
<evidence type="ECO:0000256" key="4">
    <source>
        <dbReference type="SAM" id="MobiDB-lite"/>
    </source>
</evidence>
<evidence type="ECO:0000256" key="1">
    <source>
        <dbReference type="ARBA" id="ARBA00008275"/>
    </source>
</evidence>
<dbReference type="Pfam" id="PF09738">
    <property type="entry name" value="LRRFIP"/>
    <property type="match status" value="1"/>
</dbReference>
<feature type="compositionally biased region" description="Polar residues" evidence="4">
    <location>
        <begin position="676"/>
        <end position="686"/>
    </location>
</feature>
<feature type="region of interest" description="Disordered" evidence="4">
    <location>
        <begin position="48"/>
        <end position="72"/>
    </location>
</feature>
<keyword evidence="6" id="KW-1185">Reference proteome</keyword>
<evidence type="ECO:0000313" key="5">
    <source>
        <dbReference type="EMBL" id="CAG5133963.1"/>
    </source>
</evidence>
<dbReference type="GO" id="GO:0000981">
    <property type="term" value="F:DNA-binding transcription factor activity, RNA polymerase II-specific"/>
    <property type="evidence" value="ECO:0007669"/>
    <property type="project" value="TreeGrafter"/>
</dbReference>
<feature type="compositionally biased region" description="Basic and acidic residues" evidence="4">
    <location>
        <begin position="839"/>
        <end position="910"/>
    </location>
</feature>
<dbReference type="PANTHER" id="PTHR19212">
    <property type="entry name" value="LEUCINE RICH REPEAT IN FLII INTERACTING PROTEIN"/>
    <property type="match status" value="1"/>
</dbReference>
<dbReference type="GO" id="GO:0000978">
    <property type="term" value="F:RNA polymerase II cis-regulatory region sequence-specific DNA binding"/>
    <property type="evidence" value="ECO:0007669"/>
    <property type="project" value="TreeGrafter"/>
</dbReference>
<organism evidence="5 6">
    <name type="scientific">Candidula unifasciata</name>
    <dbReference type="NCBI Taxonomy" id="100452"/>
    <lineage>
        <taxon>Eukaryota</taxon>
        <taxon>Metazoa</taxon>
        <taxon>Spiralia</taxon>
        <taxon>Lophotrochozoa</taxon>
        <taxon>Mollusca</taxon>
        <taxon>Gastropoda</taxon>
        <taxon>Heterobranchia</taxon>
        <taxon>Euthyneura</taxon>
        <taxon>Panpulmonata</taxon>
        <taxon>Eupulmonata</taxon>
        <taxon>Stylommatophora</taxon>
        <taxon>Helicina</taxon>
        <taxon>Helicoidea</taxon>
        <taxon>Geomitridae</taxon>
        <taxon>Candidula</taxon>
    </lineage>
</organism>
<feature type="compositionally biased region" description="Basic and acidic residues" evidence="4">
    <location>
        <begin position="654"/>
        <end position="670"/>
    </location>
</feature>
<dbReference type="AlphaFoldDB" id="A0A8S3ZWG2"/>
<evidence type="ECO:0000256" key="3">
    <source>
        <dbReference type="SAM" id="Coils"/>
    </source>
</evidence>
<reference evidence="5" key="1">
    <citation type="submission" date="2021-04" db="EMBL/GenBank/DDBJ databases">
        <authorList>
            <consortium name="Molecular Ecology Group"/>
        </authorList>
    </citation>
    <scope>NUCLEOTIDE SEQUENCE</scope>
</reference>